<dbReference type="EMBL" id="SZPX01000005">
    <property type="protein sequence ID" value="TKI69245.1"/>
    <property type="molecule type" value="Genomic_DNA"/>
</dbReference>
<reference evidence="1 2" key="1">
    <citation type="submission" date="2019-04" db="EMBL/GenBank/DDBJ databases">
        <title>Sulfurimonas crateris sp. nov. a facultative anaerobic sulfur-oxidizing chemolithautotrophic bacterium isolated from a terrestrial mud vulcano.</title>
        <authorList>
            <person name="Ratnikova N.M."/>
            <person name="Slobodkin A.I."/>
            <person name="Merkel A.Y."/>
            <person name="Novikov A."/>
            <person name="Bonch-Osmolovskaya E.A."/>
            <person name="Slobodkina G.B."/>
        </authorList>
    </citation>
    <scope>NUCLEOTIDE SEQUENCE [LARGE SCALE GENOMIC DNA]</scope>
    <source>
        <strain evidence="1 2">SN118</strain>
    </source>
</reference>
<dbReference type="AlphaFoldDB" id="A0A4U2Z5Y7"/>
<dbReference type="RefSeq" id="WP_137013677.1">
    <property type="nucleotide sequence ID" value="NZ_SZPX01000005.1"/>
</dbReference>
<dbReference type="Proteomes" id="UP000309561">
    <property type="component" value="Unassembled WGS sequence"/>
</dbReference>
<gene>
    <name evidence="1" type="ORF">FCU45_06905</name>
</gene>
<keyword evidence="2" id="KW-1185">Reference proteome</keyword>
<name>A0A4U2Z5Y7_9BACT</name>
<dbReference type="PROSITE" id="PS51257">
    <property type="entry name" value="PROKAR_LIPOPROTEIN"/>
    <property type="match status" value="1"/>
</dbReference>
<dbReference type="OrthoDB" id="5363081at2"/>
<proteinExistence type="predicted"/>
<dbReference type="Gene3D" id="2.60.40.3230">
    <property type="match status" value="1"/>
</dbReference>
<sequence>MRFIGYIAFLVLIFGGCAKEPKMNDSIVKVISNCGNSDIVVSDIKGRKKSDGFMQAQVIGENRSDSYQLLEYQVIWFDKEGFKIESILSKWQTVPSYANQPFQINATSPNTKATTFRLYIKSQKEVICEEQYDGQ</sequence>
<comment type="caution">
    <text evidence="1">The sequence shown here is derived from an EMBL/GenBank/DDBJ whole genome shotgun (WGS) entry which is preliminary data.</text>
</comment>
<protein>
    <submittedName>
        <fullName evidence="1">DUF1425 domain-containing protein</fullName>
    </submittedName>
</protein>
<evidence type="ECO:0000313" key="2">
    <source>
        <dbReference type="Proteomes" id="UP000309561"/>
    </source>
</evidence>
<dbReference type="InterPro" id="IPR038483">
    <property type="entry name" value="YcfL-like_sf"/>
</dbReference>
<organism evidence="1 2">
    <name type="scientific">Sulfurimonas crateris</name>
    <dbReference type="NCBI Taxonomy" id="2574727"/>
    <lineage>
        <taxon>Bacteria</taxon>
        <taxon>Pseudomonadati</taxon>
        <taxon>Campylobacterota</taxon>
        <taxon>Epsilonproteobacteria</taxon>
        <taxon>Campylobacterales</taxon>
        <taxon>Sulfurimonadaceae</taxon>
        <taxon>Sulfurimonas</taxon>
    </lineage>
</organism>
<dbReference type="CDD" id="cd09030">
    <property type="entry name" value="DUF1425"/>
    <property type="match status" value="1"/>
</dbReference>
<dbReference type="InterPro" id="IPR010824">
    <property type="entry name" value="DUF1425"/>
</dbReference>
<accession>A0A4U2Z5Y7</accession>
<evidence type="ECO:0000313" key="1">
    <source>
        <dbReference type="EMBL" id="TKI69245.1"/>
    </source>
</evidence>
<dbReference type="Pfam" id="PF07233">
    <property type="entry name" value="DUF1425"/>
    <property type="match status" value="1"/>
</dbReference>